<protein>
    <submittedName>
        <fullName evidence="2">Uncharacterized protein</fullName>
    </submittedName>
</protein>
<organism evidence="2 3">
    <name type="scientific">Macrosiphum euphorbiae</name>
    <name type="common">potato aphid</name>
    <dbReference type="NCBI Taxonomy" id="13131"/>
    <lineage>
        <taxon>Eukaryota</taxon>
        <taxon>Metazoa</taxon>
        <taxon>Ecdysozoa</taxon>
        <taxon>Arthropoda</taxon>
        <taxon>Hexapoda</taxon>
        <taxon>Insecta</taxon>
        <taxon>Pterygota</taxon>
        <taxon>Neoptera</taxon>
        <taxon>Paraneoptera</taxon>
        <taxon>Hemiptera</taxon>
        <taxon>Sternorrhyncha</taxon>
        <taxon>Aphidomorpha</taxon>
        <taxon>Aphidoidea</taxon>
        <taxon>Aphididae</taxon>
        <taxon>Macrosiphini</taxon>
        <taxon>Macrosiphum</taxon>
    </lineage>
</organism>
<feature type="region of interest" description="Disordered" evidence="1">
    <location>
        <begin position="156"/>
        <end position="178"/>
    </location>
</feature>
<dbReference type="Proteomes" id="UP001160148">
    <property type="component" value="Unassembled WGS sequence"/>
</dbReference>
<accession>A0AAV0XYT8</accession>
<gene>
    <name evidence="2" type="ORF">MEUPH1_LOCUS27037</name>
</gene>
<evidence type="ECO:0000313" key="3">
    <source>
        <dbReference type="Proteomes" id="UP001160148"/>
    </source>
</evidence>
<evidence type="ECO:0000313" key="2">
    <source>
        <dbReference type="EMBL" id="CAI6373261.1"/>
    </source>
</evidence>
<keyword evidence="3" id="KW-1185">Reference proteome</keyword>
<name>A0AAV0XYT8_9HEMI</name>
<dbReference type="EMBL" id="CARXXK010001085">
    <property type="protein sequence ID" value="CAI6373261.1"/>
    <property type="molecule type" value="Genomic_DNA"/>
</dbReference>
<evidence type="ECO:0000256" key="1">
    <source>
        <dbReference type="SAM" id="MobiDB-lite"/>
    </source>
</evidence>
<comment type="caution">
    <text evidence="2">The sequence shown here is derived from an EMBL/GenBank/DDBJ whole genome shotgun (WGS) entry which is preliminary data.</text>
</comment>
<dbReference type="AlphaFoldDB" id="A0AAV0XYT8"/>
<proteinExistence type="predicted"/>
<sequence length="178" mass="20456">MIQINKKKKKLSIADERIEEALKIFKKIAEEPIKEMDESDLYCNYLSSQFKKYTQRTRMLLQNDINKLLLAADLGKYEIDTTRHPHYINSYYPSLTRVPILAVPGPMINANFSRDNNLHTLDTFPQTSPTESTCTSFSTLSGPQVQHFFDNLNNSYTFPQTETPESTSANTSLLTRHT</sequence>
<reference evidence="2 3" key="1">
    <citation type="submission" date="2023-01" db="EMBL/GenBank/DDBJ databases">
        <authorList>
            <person name="Whitehead M."/>
        </authorList>
    </citation>
    <scope>NUCLEOTIDE SEQUENCE [LARGE SCALE GENOMIC DNA]</scope>
</reference>